<dbReference type="InterPro" id="IPR036318">
    <property type="entry name" value="FAD-bd_PCMH-like_sf"/>
</dbReference>
<name>A0ABQ6IQ24_9MICO</name>
<feature type="domain" description="CNNM transmembrane" evidence="15">
    <location>
        <begin position="1"/>
        <end position="184"/>
    </location>
</feature>
<accession>A0ABQ6IQ24</accession>
<gene>
    <name evidence="16" type="ORF">GCM10025883_13620</name>
</gene>
<dbReference type="Proteomes" id="UP001157126">
    <property type="component" value="Unassembled WGS sequence"/>
</dbReference>
<evidence type="ECO:0000256" key="2">
    <source>
        <dbReference type="ARBA" id="ARBA00006337"/>
    </source>
</evidence>
<feature type="compositionally biased region" description="Basic and acidic residues" evidence="11">
    <location>
        <begin position="428"/>
        <end position="442"/>
    </location>
</feature>
<evidence type="ECO:0000256" key="4">
    <source>
        <dbReference type="ARBA" id="ARBA00022692"/>
    </source>
</evidence>
<dbReference type="Pfam" id="PF01595">
    <property type="entry name" value="CNNM"/>
    <property type="match status" value="1"/>
</dbReference>
<evidence type="ECO:0000256" key="5">
    <source>
        <dbReference type="ARBA" id="ARBA00022737"/>
    </source>
</evidence>
<dbReference type="Gene3D" id="3.30.465.10">
    <property type="match status" value="1"/>
</dbReference>
<feature type="signal peptide" evidence="13">
    <location>
        <begin position="1"/>
        <end position="19"/>
    </location>
</feature>
<keyword evidence="3" id="KW-1003">Cell membrane</keyword>
<feature type="domain" description="CBS" evidence="14">
    <location>
        <begin position="203"/>
        <end position="264"/>
    </location>
</feature>
<dbReference type="InterPro" id="IPR044751">
    <property type="entry name" value="Ion_transp-like_CBS"/>
</dbReference>
<dbReference type="Gene3D" id="3.10.580.10">
    <property type="entry name" value="CBS-domain"/>
    <property type="match status" value="1"/>
</dbReference>
<keyword evidence="8 10" id="KW-0472">Membrane</keyword>
<keyword evidence="7 9" id="KW-0129">CBS domain</keyword>
<comment type="similarity">
    <text evidence="2">Belongs to the UPF0053 family.</text>
</comment>
<evidence type="ECO:0000313" key="16">
    <source>
        <dbReference type="EMBL" id="GMA39317.1"/>
    </source>
</evidence>
<organism evidence="16 17">
    <name type="scientific">Mobilicoccus caccae</name>
    <dbReference type="NCBI Taxonomy" id="1859295"/>
    <lineage>
        <taxon>Bacteria</taxon>
        <taxon>Bacillati</taxon>
        <taxon>Actinomycetota</taxon>
        <taxon>Actinomycetes</taxon>
        <taxon>Micrococcales</taxon>
        <taxon>Dermatophilaceae</taxon>
        <taxon>Mobilicoccus</taxon>
    </lineage>
</organism>
<keyword evidence="17" id="KW-1185">Reference proteome</keyword>
<evidence type="ECO:0000256" key="12">
    <source>
        <dbReference type="SAM" id="Phobius"/>
    </source>
</evidence>
<keyword evidence="6 10" id="KW-1133">Transmembrane helix</keyword>
<feature type="region of interest" description="Disordered" evidence="11">
    <location>
        <begin position="412"/>
        <end position="442"/>
    </location>
</feature>
<evidence type="ECO:0000256" key="8">
    <source>
        <dbReference type="ARBA" id="ARBA00023136"/>
    </source>
</evidence>
<sequence>MSALGAGFAACLVIAFLLAAAEAAISRVSHSAAADCLEAGRHGATSLVKIIGDTSGYVAVATFVRVAAETTAAVLITVIFVQHMSGVGQPMLAAIGVMVLASFVIVGVSPRTLGRQHAETIALRAAPGLVLLRRVLGPVAYLLIVIGNAVTPGKGYRDGPFASEAELRDLVDIAGETRVIEADEREMIHSVFELGDTVTREVMVPRPDMISIDKDKSLRQAMSLFLRSGFSRLPVVGEGADDPVGILYFKDVVARTHENPRTALSDVESVMRPVTFVPESKPVDALLREMQAQSIHIAVVVDEYGGTAGLVTIEDVLEEIVGEISDEYDAEVPGVEELEDGTIRVPATMHVDDLGELFGLELDDDDVDTVGGLLTKALGRVPILGSSATVDGLTMTAERMAGRRHRLASVIVTRADTENETPGDEGASTDRHDDEQQRQETA</sequence>
<keyword evidence="13" id="KW-0732">Signal</keyword>
<feature type="transmembrane region" description="Helical" evidence="12">
    <location>
        <begin position="92"/>
        <end position="110"/>
    </location>
</feature>
<dbReference type="EMBL" id="BSUO01000001">
    <property type="protein sequence ID" value="GMA39317.1"/>
    <property type="molecule type" value="Genomic_DNA"/>
</dbReference>
<comment type="subcellular location">
    <subcellularLocation>
        <location evidence="1">Cell membrane</location>
        <topology evidence="1">Multi-pass membrane protein</topology>
    </subcellularLocation>
</comment>
<dbReference type="InterPro" id="IPR016169">
    <property type="entry name" value="FAD-bd_PCMH_sub2"/>
</dbReference>
<evidence type="ECO:0000256" key="6">
    <source>
        <dbReference type="ARBA" id="ARBA00022989"/>
    </source>
</evidence>
<dbReference type="PANTHER" id="PTHR22777:SF32">
    <property type="entry name" value="UPF0053 INNER MEMBRANE PROTEIN YFJD"/>
    <property type="match status" value="1"/>
</dbReference>
<comment type="caution">
    <text evidence="16">The sequence shown here is derived from an EMBL/GenBank/DDBJ whole genome shotgun (WGS) entry which is preliminary data.</text>
</comment>
<feature type="chain" id="PRO_5045401245" evidence="13">
    <location>
        <begin position="20"/>
        <end position="442"/>
    </location>
</feature>
<dbReference type="InterPro" id="IPR005170">
    <property type="entry name" value="Transptr-assoc_dom"/>
</dbReference>
<dbReference type="InterPro" id="IPR000644">
    <property type="entry name" value="CBS_dom"/>
</dbReference>
<proteinExistence type="inferred from homology"/>
<dbReference type="PANTHER" id="PTHR22777">
    <property type="entry name" value="HEMOLYSIN-RELATED"/>
    <property type="match status" value="1"/>
</dbReference>
<dbReference type="SUPFAM" id="SSF56176">
    <property type="entry name" value="FAD-binding/transporter-associated domain-like"/>
    <property type="match status" value="1"/>
</dbReference>
<evidence type="ECO:0000259" key="14">
    <source>
        <dbReference type="PROSITE" id="PS51371"/>
    </source>
</evidence>
<evidence type="ECO:0000256" key="3">
    <source>
        <dbReference type="ARBA" id="ARBA00022475"/>
    </source>
</evidence>
<dbReference type="Pfam" id="PF00571">
    <property type="entry name" value="CBS"/>
    <property type="match status" value="2"/>
</dbReference>
<dbReference type="SUPFAM" id="SSF54631">
    <property type="entry name" value="CBS-domain pair"/>
    <property type="match status" value="1"/>
</dbReference>
<keyword evidence="4 10" id="KW-0812">Transmembrane</keyword>
<dbReference type="PROSITE" id="PS51846">
    <property type="entry name" value="CNNM"/>
    <property type="match status" value="1"/>
</dbReference>
<feature type="transmembrane region" description="Helical" evidence="12">
    <location>
        <begin position="130"/>
        <end position="150"/>
    </location>
</feature>
<dbReference type="PROSITE" id="PS51371">
    <property type="entry name" value="CBS"/>
    <property type="match status" value="2"/>
</dbReference>
<feature type="domain" description="CBS" evidence="14">
    <location>
        <begin position="270"/>
        <end position="327"/>
    </location>
</feature>
<evidence type="ECO:0000259" key="15">
    <source>
        <dbReference type="PROSITE" id="PS51846"/>
    </source>
</evidence>
<feature type="transmembrane region" description="Helical" evidence="12">
    <location>
        <begin position="57"/>
        <end position="80"/>
    </location>
</feature>
<dbReference type="CDD" id="cd04590">
    <property type="entry name" value="CBS_pair_CorC_HlyC_assoc"/>
    <property type="match status" value="1"/>
</dbReference>
<keyword evidence="5" id="KW-0677">Repeat</keyword>
<evidence type="ECO:0000256" key="11">
    <source>
        <dbReference type="SAM" id="MobiDB-lite"/>
    </source>
</evidence>
<dbReference type="RefSeq" id="WP_284303255.1">
    <property type="nucleotide sequence ID" value="NZ_BSUO01000001.1"/>
</dbReference>
<reference evidence="17" key="1">
    <citation type="journal article" date="2019" name="Int. J. Syst. Evol. Microbiol.">
        <title>The Global Catalogue of Microorganisms (GCM) 10K type strain sequencing project: providing services to taxonomists for standard genome sequencing and annotation.</title>
        <authorList>
            <consortium name="The Broad Institute Genomics Platform"/>
            <consortium name="The Broad Institute Genome Sequencing Center for Infectious Disease"/>
            <person name="Wu L."/>
            <person name="Ma J."/>
        </authorList>
    </citation>
    <scope>NUCLEOTIDE SEQUENCE [LARGE SCALE GENOMIC DNA]</scope>
    <source>
        <strain evidence="17">NBRC 113072</strain>
    </source>
</reference>
<evidence type="ECO:0000256" key="1">
    <source>
        <dbReference type="ARBA" id="ARBA00004651"/>
    </source>
</evidence>
<evidence type="ECO:0000256" key="7">
    <source>
        <dbReference type="ARBA" id="ARBA00023122"/>
    </source>
</evidence>
<evidence type="ECO:0000256" key="9">
    <source>
        <dbReference type="PROSITE-ProRule" id="PRU00703"/>
    </source>
</evidence>
<dbReference type="InterPro" id="IPR002550">
    <property type="entry name" value="CNNM"/>
</dbReference>
<evidence type="ECO:0000256" key="10">
    <source>
        <dbReference type="PROSITE-ProRule" id="PRU01193"/>
    </source>
</evidence>
<protein>
    <submittedName>
        <fullName evidence="16">Membrane protein</fullName>
    </submittedName>
</protein>
<evidence type="ECO:0000313" key="17">
    <source>
        <dbReference type="Proteomes" id="UP001157126"/>
    </source>
</evidence>
<dbReference type="InterPro" id="IPR046342">
    <property type="entry name" value="CBS_dom_sf"/>
</dbReference>
<evidence type="ECO:0000256" key="13">
    <source>
        <dbReference type="SAM" id="SignalP"/>
    </source>
</evidence>
<dbReference type="SMART" id="SM00116">
    <property type="entry name" value="CBS"/>
    <property type="match status" value="2"/>
</dbReference>
<dbReference type="SMART" id="SM01091">
    <property type="entry name" value="CorC_HlyC"/>
    <property type="match status" value="1"/>
</dbReference>
<dbReference type="Pfam" id="PF03471">
    <property type="entry name" value="CorC_HlyC"/>
    <property type="match status" value="1"/>
</dbReference>